<evidence type="ECO:0000256" key="6">
    <source>
        <dbReference type="ARBA" id="ARBA00022741"/>
    </source>
</evidence>
<dbReference type="SUPFAM" id="SSF52540">
    <property type="entry name" value="P-loop containing nucleoside triphosphate hydrolases"/>
    <property type="match status" value="2"/>
</dbReference>
<feature type="domain" description="ABC transporter" evidence="10">
    <location>
        <begin position="7"/>
        <end position="240"/>
    </location>
</feature>
<dbReference type="Gene3D" id="3.40.50.300">
    <property type="entry name" value="P-loop containing nucleotide triphosphate hydrolases"/>
    <property type="match status" value="2"/>
</dbReference>
<dbReference type="PANTHER" id="PTHR43790:SF4">
    <property type="entry name" value="GUANOSINE IMPORT ATP-BINDING PROTEIN NUPO"/>
    <property type="match status" value="1"/>
</dbReference>
<keyword evidence="3" id="KW-1003">Cell membrane</keyword>
<dbReference type="CDD" id="cd03216">
    <property type="entry name" value="ABC_Carb_Monos_I"/>
    <property type="match status" value="1"/>
</dbReference>
<dbReference type="InterPro" id="IPR017871">
    <property type="entry name" value="ABC_transporter-like_CS"/>
</dbReference>
<dbReference type="CDD" id="cd03215">
    <property type="entry name" value="ABC_Carb_Monos_II"/>
    <property type="match status" value="1"/>
</dbReference>
<dbReference type="GO" id="GO:0005524">
    <property type="term" value="F:ATP binding"/>
    <property type="evidence" value="ECO:0007669"/>
    <property type="project" value="UniProtKB-KW"/>
</dbReference>
<proteinExistence type="predicted"/>
<dbReference type="RefSeq" id="WP_136550170.1">
    <property type="nucleotide sequence ID" value="NZ_CP031093.1"/>
</dbReference>
<evidence type="ECO:0000256" key="5">
    <source>
        <dbReference type="ARBA" id="ARBA00022737"/>
    </source>
</evidence>
<protein>
    <submittedName>
        <fullName evidence="11">ABC transporter ATP-binding protein</fullName>
    </submittedName>
</protein>
<keyword evidence="8" id="KW-1278">Translocase</keyword>
<dbReference type="Proteomes" id="UP000298049">
    <property type="component" value="Chromosome"/>
</dbReference>
<gene>
    <name evidence="11" type="ORF">soil367_16860</name>
</gene>
<organism evidence="11 12">
    <name type="scientific">Hydrocarboniclastica marina</name>
    <dbReference type="NCBI Taxonomy" id="2259620"/>
    <lineage>
        <taxon>Bacteria</taxon>
        <taxon>Pseudomonadati</taxon>
        <taxon>Pseudomonadota</taxon>
        <taxon>Gammaproteobacteria</taxon>
        <taxon>Alteromonadales</taxon>
        <taxon>Alteromonadaceae</taxon>
        <taxon>Hydrocarboniclastica</taxon>
    </lineage>
</organism>
<accession>A0A4P7XJV5</accession>
<dbReference type="InterPro" id="IPR003439">
    <property type="entry name" value="ABC_transporter-like_ATP-bd"/>
</dbReference>
<dbReference type="InterPro" id="IPR003593">
    <property type="entry name" value="AAA+_ATPase"/>
</dbReference>
<evidence type="ECO:0000256" key="3">
    <source>
        <dbReference type="ARBA" id="ARBA00022475"/>
    </source>
</evidence>
<dbReference type="PANTHER" id="PTHR43790">
    <property type="entry name" value="CARBOHYDRATE TRANSPORT ATP-BINDING PROTEIN MG119-RELATED"/>
    <property type="match status" value="1"/>
</dbReference>
<dbReference type="FunFam" id="3.40.50.300:FF:000127">
    <property type="entry name" value="Ribose import ATP-binding protein RbsA"/>
    <property type="match status" value="1"/>
</dbReference>
<dbReference type="SMART" id="SM00382">
    <property type="entry name" value="AAA"/>
    <property type="match status" value="1"/>
</dbReference>
<dbReference type="GO" id="GO:0005886">
    <property type="term" value="C:plasma membrane"/>
    <property type="evidence" value="ECO:0007669"/>
    <property type="project" value="UniProtKB-SubCell"/>
</dbReference>
<keyword evidence="6" id="KW-0547">Nucleotide-binding</keyword>
<evidence type="ECO:0000313" key="12">
    <source>
        <dbReference type="Proteomes" id="UP000298049"/>
    </source>
</evidence>
<comment type="subcellular location">
    <subcellularLocation>
        <location evidence="1">Cell membrane</location>
        <topology evidence="1">Peripheral membrane protein</topology>
    </subcellularLocation>
</comment>
<evidence type="ECO:0000259" key="10">
    <source>
        <dbReference type="PROSITE" id="PS50893"/>
    </source>
</evidence>
<feature type="domain" description="ABC transporter" evidence="10">
    <location>
        <begin position="257"/>
        <end position="501"/>
    </location>
</feature>
<dbReference type="KEGG" id="hmi:soil367_16860"/>
<evidence type="ECO:0000256" key="9">
    <source>
        <dbReference type="ARBA" id="ARBA00023136"/>
    </source>
</evidence>
<keyword evidence="7 11" id="KW-0067">ATP-binding</keyword>
<keyword evidence="2" id="KW-0813">Transport</keyword>
<dbReference type="GO" id="GO:0016887">
    <property type="term" value="F:ATP hydrolysis activity"/>
    <property type="evidence" value="ECO:0007669"/>
    <property type="project" value="InterPro"/>
</dbReference>
<dbReference type="OrthoDB" id="9776369at2"/>
<dbReference type="PROSITE" id="PS00211">
    <property type="entry name" value="ABC_TRANSPORTER_1"/>
    <property type="match status" value="1"/>
</dbReference>
<keyword evidence="4" id="KW-0762">Sugar transport</keyword>
<dbReference type="AlphaFoldDB" id="A0A4P7XJV5"/>
<sequence length="511" mass="54598">MSAALRLKLEDIVKDYPGCRANDGVDLAVEAGQIHALLGENGAGKSTLMKVIYGLVQPDQGRIIWNGHAVKVDSPARARELGIGMVFQHFSLFETLTVAENIALGLPANQARDRRRLAQRIREVSEYYGMALDPRRFVSTLSMGERQRVEIVRCLIQESTLLILDEPTSVLTPQEVASLFATLRQLAKGGCSILFISHKLEEVRSLCDTATVLRQGRVSGECRPAEVSTLDIARLMVGDDTPVSTRVDAAEPGEALLEVNALCWKSADPFGASLADVSFSLRQGEIVGIAGVAGNGQDELLKALSGEVKTSDGEIRLAGHAIGGLSPAQRRRLGMAVVPEERLGRGAVPELSLAANALLTASSQGLVQKGLIRFARVKAFAREVINDFGVRCNGEESPAGSLSGGNLQKYIIGREALQSPRLLVASHPTWGVDVGSAVAIHEALVRLRNSGTAVLLISEDLDELYQLCGRLGALCNGRLSPLAPTSGVSIEQLGRWMAGDFSRDEVADAAA</sequence>
<dbReference type="PROSITE" id="PS50893">
    <property type="entry name" value="ABC_TRANSPORTER_2"/>
    <property type="match status" value="2"/>
</dbReference>
<name>A0A4P7XJV5_9ALTE</name>
<evidence type="ECO:0000256" key="1">
    <source>
        <dbReference type="ARBA" id="ARBA00004202"/>
    </source>
</evidence>
<keyword evidence="9" id="KW-0472">Membrane</keyword>
<dbReference type="InterPro" id="IPR027417">
    <property type="entry name" value="P-loop_NTPase"/>
</dbReference>
<dbReference type="InterPro" id="IPR050107">
    <property type="entry name" value="ABC_carbohydrate_import_ATPase"/>
</dbReference>
<dbReference type="EMBL" id="CP031093">
    <property type="protein sequence ID" value="QCF27459.1"/>
    <property type="molecule type" value="Genomic_DNA"/>
</dbReference>
<reference evidence="11 12" key="1">
    <citation type="submission" date="2018-07" db="EMBL/GenBank/DDBJ databases">
        <title>Marsedoiliclastica nanhaica gen. nov. sp. nov., a novel marine hydrocarbonoclastic bacterium isolated from an in-situ enriched hydrocarbon-degrading consortium in deep-sea sediment.</title>
        <authorList>
            <person name="Dong C."/>
            <person name="Ma T."/>
            <person name="Liu R."/>
            <person name="Shao Z."/>
        </authorList>
    </citation>
    <scope>NUCLEOTIDE SEQUENCE [LARGE SCALE GENOMIC DNA]</scope>
    <source>
        <strain evidence="12">soil36-7</strain>
    </source>
</reference>
<evidence type="ECO:0000256" key="2">
    <source>
        <dbReference type="ARBA" id="ARBA00022448"/>
    </source>
</evidence>
<evidence type="ECO:0000313" key="11">
    <source>
        <dbReference type="EMBL" id="QCF27459.1"/>
    </source>
</evidence>
<keyword evidence="5" id="KW-0677">Repeat</keyword>
<evidence type="ECO:0000256" key="4">
    <source>
        <dbReference type="ARBA" id="ARBA00022597"/>
    </source>
</evidence>
<dbReference type="Pfam" id="PF00005">
    <property type="entry name" value="ABC_tran"/>
    <property type="match status" value="2"/>
</dbReference>
<evidence type="ECO:0000256" key="7">
    <source>
        <dbReference type="ARBA" id="ARBA00022840"/>
    </source>
</evidence>
<evidence type="ECO:0000256" key="8">
    <source>
        <dbReference type="ARBA" id="ARBA00022967"/>
    </source>
</evidence>
<keyword evidence="12" id="KW-1185">Reference proteome</keyword>